<keyword evidence="1" id="KW-0812">Transmembrane</keyword>
<keyword evidence="1" id="KW-1133">Transmembrane helix</keyword>
<dbReference type="AlphaFoldDB" id="A0A255D5T6"/>
<reference evidence="2 3" key="1">
    <citation type="submission" date="2017-07" db="EMBL/GenBank/DDBJ databases">
        <title>The new phylogeny of genus Mycobacterium.</title>
        <authorList>
            <person name="Tortoli E."/>
            <person name="Trovato A."/>
            <person name="Cirillo D.M."/>
        </authorList>
    </citation>
    <scope>NUCLEOTIDE SEQUENCE [LARGE SCALE GENOMIC DNA]</scope>
    <source>
        <strain evidence="2 3">ATCC 33027</strain>
    </source>
</reference>
<protein>
    <submittedName>
        <fullName evidence="2">Uncharacterized protein</fullName>
    </submittedName>
</protein>
<evidence type="ECO:0000313" key="3">
    <source>
        <dbReference type="Proteomes" id="UP000216063"/>
    </source>
</evidence>
<evidence type="ECO:0000313" key="2">
    <source>
        <dbReference type="EMBL" id="OYN74350.1"/>
    </source>
</evidence>
<comment type="caution">
    <text evidence="2">The sequence shown here is derived from an EMBL/GenBank/DDBJ whole genome shotgun (WGS) entry which is preliminary data.</text>
</comment>
<name>A0A255D5T6_9MYCO</name>
<proteinExistence type="predicted"/>
<gene>
    <name evidence="2" type="ORF">CG716_28830</name>
</gene>
<evidence type="ECO:0000256" key="1">
    <source>
        <dbReference type="SAM" id="Phobius"/>
    </source>
</evidence>
<sequence>MYLAVSLLVIGVLPWRVGKYFSGQLDPVVLGKVGLLLAALLVVLLARGSGESPLRSPPGFRVGLV</sequence>
<accession>A0A255D5T6</accession>
<dbReference type="EMBL" id="NOZR01000046">
    <property type="protein sequence ID" value="OYN74350.1"/>
    <property type="molecule type" value="Genomic_DNA"/>
</dbReference>
<keyword evidence="3" id="KW-1185">Reference proteome</keyword>
<feature type="transmembrane region" description="Helical" evidence="1">
    <location>
        <begin position="28"/>
        <end position="46"/>
    </location>
</feature>
<organism evidence="2 3">
    <name type="scientific">Mycolicibacterium sphagni</name>
    <dbReference type="NCBI Taxonomy" id="1786"/>
    <lineage>
        <taxon>Bacteria</taxon>
        <taxon>Bacillati</taxon>
        <taxon>Actinomycetota</taxon>
        <taxon>Actinomycetes</taxon>
        <taxon>Mycobacteriales</taxon>
        <taxon>Mycobacteriaceae</taxon>
        <taxon>Mycolicibacterium</taxon>
    </lineage>
</organism>
<dbReference type="Proteomes" id="UP000216063">
    <property type="component" value="Unassembled WGS sequence"/>
</dbReference>
<keyword evidence="1" id="KW-0472">Membrane</keyword>